<organism evidence="2 3">
    <name type="scientific">Phytophthora nicotianae P1569</name>
    <dbReference type="NCBI Taxonomy" id="1317065"/>
    <lineage>
        <taxon>Eukaryota</taxon>
        <taxon>Sar</taxon>
        <taxon>Stramenopiles</taxon>
        <taxon>Oomycota</taxon>
        <taxon>Peronosporomycetes</taxon>
        <taxon>Peronosporales</taxon>
        <taxon>Peronosporaceae</taxon>
        <taxon>Phytophthora</taxon>
    </lineage>
</organism>
<gene>
    <name evidence="2" type="ORF">F443_17834</name>
</gene>
<dbReference type="HOGENOM" id="CLU_105237_0_0_1"/>
<feature type="compositionally biased region" description="Polar residues" evidence="1">
    <location>
        <begin position="199"/>
        <end position="213"/>
    </location>
</feature>
<evidence type="ECO:0000256" key="1">
    <source>
        <dbReference type="SAM" id="MobiDB-lite"/>
    </source>
</evidence>
<keyword evidence="3" id="KW-1185">Reference proteome</keyword>
<name>V9EBS7_PHYNI</name>
<reference evidence="2 3" key="1">
    <citation type="submission" date="2013-11" db="EMBL/GenBank/DDBJ databases">
        <title>The Genome Sequence of Phytophthora parasitica P1569.</title>
        <authorList>
            <consortium name="The Broad Institute Genomics Platform"/>
            <person name="Russ C."/>
            <person name="Tyler B."/>
            <person name="Panabieres F."/>
            <person name="Shan W."/>
            <person name="Tripathy S."/>
            <person name="Grunwald N."/>
            <person name="Machado M."/>
            <person name="Johnson C.S."/>
            <person name="Arredondo F."/>
            <person name="Hong C."/>
            <person name="Coffey M."/>
            <person name="Young S.K."/>
            <person name="Zeng Q."/>
            <person name="Gargeya S."/>
            <person name="Fitzgerald M."/>
            <person name="Abouelleil A."/>
            <person name="Alvarado L."/>
            <person name="Chapman S.B."/>
            <person name="Gainer-Dewar J."/>
            <person name="Goldberg J."/>
            <person name="Griggs A."/>
            <person name="Gujja S."/>
            <person name="Hansen M."/>
            <person name="Howarth C."/>
            <person name="Imamovic A."/>
            <person name="Ireland A."/>
            <person name="Larimer J."/>
            <person name="McCowan C."/>
            <person name="Murphy C."/>
            <person name="Pearson M."/>
            <person name="Poon T.W."/>
            <person name="Priest M."/>
            <person name="Roberts A."/>
            <person name="Saif S."/>
            <person name="Shea T."/>
            <person name="Sykes S."/>
            <person name="Wortman J."/>
            <person name="Nusbaum C."/>
            <person name="Birren B."/>
        </authorList>
    </citation>
    <scope>NUCLEOTIDE SEQUENCE [LARGE SCALE GENOMIC DNA]</scope>
    <source>
        <strain evidence="2 3">P1569</strain>
    </source>
</reference>
<proteinExistence type="predicted"/>
<dbReference type="AlphaFoldDB" id="V9EBS7"/>
<feature type="region of interest" description="Disordered" evidence="1">
    <location>
        <begin position="1"/>
        <end position="20"/>
    </location>
</feature>
<accession>V9EBS7</accession>
<dbReference type="OrthoDB" id="116040at2759"/>
<feature type="compositionally biased region" description="Basic residues" evidence="1">
    <location>
        <begin position="54"/>
        <end position="66"/>
    </location>
</feature>
<protein>
    <submittedName>
        <fullName evidence="2">Uncharacterized protein</fullName>
    </submittedName>
</protein>
<feature type="region of interest" description="Disordered" evidence="1">
    <location>
        <begin position="189"/>
        <end position="230"/>
    </location>
</feature>
<feature type="region of interest" description="Disordered" evidence="1">
    <location>
        <begin position="54"/>
        <end position="76"/>
    </location>
</feature>
<comment type="caution">
    <text evidence="2">The sequence shown here is derived from an EMBL/GenBank/DDBJ whole genome shotgun (WGS) entry which is preliminary data.</text>
</comment>
<evidence type="ECO:0000313" key="3">
    <source>
        <dbReference type="Proteomes" id="UP000018721"/>
    </source>
</evidence>
<dbReference type="Proteomes" id="UP000018721">
    <property type="component" value="Unassembled WGS sequence"/>
</dbReference>
<dbReference type="EMBL" id="ANIZ01003074">
    <property type="protein sequence ID" value="ETI35938.1"/>
    <property type="molecule type" value="Genomic_DNA"/>
</dbReference>
<sequence>MKKDQQSGRGLGRALPTEMKKKISLKRNLNPLSMPPQEAPRITIHIVIRLKSLRKKKPKASLKKLKAPAEPDSDSRDEIAATWSDDQLEEAFNRNERQVFLVKDPVLKTLHLRTLGSLKRPVTPPRATNKLDAVKAVLRLLKDANITPGSLAAKDLFHLDLEAIQITLSELFEKLKVLVGEAESQTKIETKLEAPLTQLPGSASPTGSSQHSHYASATSIADSDTSEGAE</sequence>
<evidence type="ECO:0000313" key="2">
    <source>
        <dbReference type="EMBL" id="ETI35938.1"/>
    </source>
</evidence>
<feature type="compositionally biased region" description="Basic and acidic residues" evidence="1">
    <location>
        <begin position="67"/>
        <end position="76"/>
    </location>
</feature>